<keyword evidence="12" id="KW-1185">Reference proteome</keyword>
<dbReference type="GeneID" id="3253784"/>
<dbReference type="Pfam" id="PF00069">
    <property type="entry name" value="Pkinase"/>
    <property type="match status" value="1"/>
</dbReference>
<protein>
    <submittedName>
        <fullName evidence="11">Serine/threonine-protein kinase, putative</fullName>
    </submittedName>
</protein>
<keyword evidence="2" id="KW-0808">Transferase</keyword>
<evidence type="ECO:0000256" key="1">
    <source>
        <dbReference type="ARBA" id="ARBA00022527"/>
    </source>
</evidence>
<dbReference type="Gene3D" id="1.10.510.10">
    <property type="entry name" value="Transferase(Phosphotransferase) domain 1"/>
    <property type="match status" value="1"/>
</dbReference>
<gene>
    <name evidence="11" type="ordered locus">CNA01180</name>
</gene>
<name>Q5KPX9_CRYD1</name>
<feature type="region of interest" description="Disordered" evidence="9">
    <location>
        <begin position="1"/>
        <end position="89"/>
    </location>
</feature>
<feature type="active site" description="Proton acceptor" evidence="6">
    <location>
        <position position="238"/>
    </location>
</feature>
<dbReference type="EMBL" id="AE017341">
    <property type="protein sequence ID" value="AAW40743.1"/>
    <property type="molecule type" value="Genomic_DNA"/>
</dbReference>
<dbReference type="AlphaFoldDB" id="Q5KPX9"/>
<dbReference type="InterPro" id="IPR030616">
    <property type="entry name" value="Aur-like"/>
</dbReference>
<dbReference type="GO" id="GO:0004674">
    <property type="term" value="F:protein serine/threonine kinase activity"/>
    <property type="evidence" value="ECO:0007669"/>
    <property type="project" value="UniProtKB-KW"/>
</dbReference>
<feature type="compositionally biased region" description="Polar residues" evidence="9">
    <location>
        <begin position="70"/>
        <end position="79"/>
    </location>
</feature>
<feature type="binding site" evidence="7">
    <location>
        <begin position="242"/>
        <end position="243"/>
    </location>
    <ligand>
        <name>ATP</name>
        <dbReference type="ChEBI" id="CHEBI:30616"/>
    </ligand>
</feature>
<evidence type="ECO:0000256" key="8">
    <source>
        <dbReference type="PIRSR" id="PIRSR630616-3"/>
    </source>
</evidence>
<feature type="region of interest" description="Disordered" evidence="9">
    <location>
        <begin position="551"/>
        <end position="571"/>
    </location>
</feature>
<dbReference type="Proteomes" id="UP000002149">
    <property type="component" value="Chromosome 1"/>
</dbReference>
<evidence type="ECO:0000256" key="2">
    <source>
        <dbReference type="ARBA" id="ARBA00022679"/>
    </source>
</evidence>
<dbReference type="InterPro" id="IPR008271">
    <property type="entry name" value="Ser/Thr_kinase_AS"/>
</dbReference>
<dbReference type="InterPro" id="IPR000719">
    <property type="entry name" value="Prot_kinase_dom"/>
</dbReference>
<dbReference type="PROSITE" id="PS00108">
    <property type="entry name" value="PROTEIN_KINASE_ST"/>
    <property type="match status" value="1"/>
</dbReference>
<evidence type="ECO:0000256" key="6">
    <source>
        <dbReference type="PIRSR" id="PIRSR630616-1"/>
    </source>
</evidence>
<feature type="compositionally biased region" description="Polar residues" evidence="9">
    <location>
        <begin position="16"/>
        <end position="34"/>
    </location>
</feature>
<dbReference type="Gene3D" id="3.30.200.20">
    <property type="entry name" value="Phosphorylase Kinase, domain 1"/>
    <property type="match status" value="1"/>
</dbReference>
<feature type="cross-link" description="Glycyl lysine isopeptide (Lys-Gly) (interchain with G-Cter in SUMO2)" evidence="8">
    <location>
        <position position="240"/>
    </location>
</feature>
<evidence type="ECO:0000256" key="5">
    <source>
        <dbReference type="ARBA" id="ARBA00022840"/>
    </source>
</evidence>
<accession>Q5KPX9</accession>
<feature type="binding site" evidence="7">
    <location>
        <position position="144"/>
    </location>
    <ligand>
        <name>ATP</name>
        <dbReference type="ChEBI" id="CHEBI:30616"/>
    </ligand>
</feature>
<feature type="domain" description="Protein kinase" evidence="10">
    <location>
        <begin position="115"/>
        <end position="401"/>
    </location>
</feature>
<dbReference type="SUPFAM" id="SSF56112">
    <property type="entry name" value="Protein kinase-like (PK-like)"/>
    <property type="match status" value="1"/>
</dbReference>
<feature type="compositionally biased region" description="Low complexity" evidence="9">
    <location>
        <begin position="35"/>
        <end position="59"/>
    </location>
</feature>
<dbReference type="OrthoDB" id="1738954at2759"/>
<dbReference type="PANTHER" id="PTHR24350">
    <property type="entry name" value="SERINE/THREONINE-PROTEIN KINASE IAL-RELATED"/>
    <property type="match status" value="1"/>
</dbReference>
<evidence type="ECO:0000256" key="7">
    <source>
        <dbReference type="PIRSR" id="PIRSR630616-2"/>
    </source>
</evidence>
<dbReference type="PROSITE" id="PS50011">
    <property type="entry name" value="PROTEIN_KINASE_DOM"/>
    <property type="match status" value="1"/>
</dbReference>
<evidence type="ECO:0000256" key="9">
    <source>
        <dbReference type="SAM" id="MobiDB-lite"/>
    </source>
</evidence>
<evidence type="ECO:0000256" key="4">
    <source>
        <dbReference type="ARBA" id="ARBA00022777"/>
    </source>
</evidence>
<dbReference type="VEuPathDB" id="FungiDB:CNA01180"/>
<evidence type="ECO:0000313" key="11">
    <source>
        <dbReference type="EMBL" id="AAW40743.1"/>
    </source>
</evidence>
<evidence type="ECO:0000256" key="3">
    <source>
        <dbReference type="ARBA" id="ARBA00022741"/>
    </source>
</evidence>
<feature type="binding site" evidence="7">
    <location>
        <position position="288"/>
    </location>
    <ligand>
        <name>ATP</name>
        <dbReference type="ChEBI" id="CHEBI:30616"/>
    </ligand>
</feature>
<dbReference type="HOGENOM" id="CLU_006421_1_1_1"/>
<organism evidence="11 12">
    <name type="scientific">Cryptococcus deneoformans (strain JEC21 / ATCC MYA-565)</name>
    <name type="common">Cryptococcus neoformans var. neoformans serotype D</name>
    <dbReference type="NCBI Taxonomy" id="214684"/>
    <lineage>
        <taxon>Eukaryota</taxon>
        <taxon>Fungi</taxon>
        <taxon>Dikarya</taxon>
        <taxon>Basidiomycota</taxon>
        <taxon>Agaricomycotina</taxon>
        <taxon>Tremellomycetes</taxon>
        <taxon>Tremellales</taxon>
        <taxon>Cryptococcaceae</taxon>
        <taxon>Cryptococcus</taxon>
        <taxon>Cryptococcus neoformans species complex</taxon>
    </lineage>
</organism>
<accession>Q560X9</accession>
<evidence type="ECO:0000259" key="10">
    <source>
        <dbReference type="PROSITE" id="PS50011"/>
    </source>
</evidence>
<proteinExistence type="predicted"/>
<keyword evidence="5 7" id="KW-0067">ATP-binding</keyword>
<dbReference type="FunFam" id="3.30.200.20:FF:000315">
    <property type="entry name" value="Calcium-dependent protein kinase 3"/>
    <property type="match status" value="1"/>
</dbReference>
<evidence type="ECO:0000313" key="12">
    <source>
        <dbReference type="Proteomes" id="UP000002149"/>
    </source>
</evidence>
<reference evidence="11 12" key="1">
    <citation type="journal article" date="2005" name="Science">
        <title>The genome of the basidiomycetous yeast and human pathogen Cryptococcus neoformans.</title>
        <authorList>
            <person name="Loftus B.J."/>
            <person name="Fung E."/>
            <person name="Roncaglia P."/>
            <person name="Rowley D."/>
            <person name="Amedeo P."/>
            <person name="Bruno D."/>
            <person name="Vamathevan J."/>
            <person name="Miranda M."/>
            <person name="Anderson I.J."/>
            <person name="Fraser J.A."/>
            <person name="Allen J.E."/>
            <person name="Bosdet I.E."/>
            <person name="Brent M.R."/>
            <person name="Chiu R."/>
            <person name="Doering T.L."/>
            <person name="Donlin M.J."/>
            <person name="D'Souza C.A."/>
            <person name="Fox D.S."/>
            <person name="Grinberg V."/>
            <person name="Fu J."/>
            <person name="Fukushima M."/>
            <person name="Haas B.J."/>
            <person name="Huang J.C."/>
            <person name="Janbon G."/>
            <person name="Jones S.J."/>
            <person name="Koo H.L."/>
            <person name="Krzywinski M.I."/>
            <person name="Kwon-Chung J.K."/>
            <person name="Lengeler K.B."/>
            <person name="Maiti R."/>
            <person name="Marra M.A."/>
            <person name="Marra R.E."/>
            <person name="Mathewson C.A."/>
            <person name="Mitchell T.G."/>
            <person name="Pertea M."/>
            <person name="Riggs F.R."/>
            <person name="Salzberg S.L."/>
            <person name="Schein J.E."/>
            <person name="Shvartsbeyn A."/>
            <person name="Shin H."/>
            <person name="Shumway M."/>
            <person name="Specht C.A."/>
            <person name="Suh B.B."/>
            <person name="Tenney A."/>
            <person name="Utterback T.R."/>
            <person name="Wickes B.L."/>
            <person name="Wortman J.R."/>
            <person name="Wye N.H."/>
            <person name="Kronstad J.W."/>
            <person name="Lodge J.K."/>
            <person name="Heitman J."/>
            <person name="Davis R.W."/>
            <person name="Fraser C.M."/>
            <person name="Hyman R.W."/>
        </authorList>
    </citation>
    <scope>NUCLEOTIDE SEQUENCE [LARGE SCALE GENOMIC DNA]</scope>
    <source>
        <strain evidence="12">JEC21 / ATCC MYA-565</strain>
    </source>
</reference>
<sequence>MLSSFKQILRHGKHAQQASPSPQPDTKNGRSKTTQAQQPLPPAAVQQQPQQPSQPQQQQQHRRKDEYSAKLTTSTTGQNKIPAASPNYREEAEKIVADERAQSEKMPVYAGLEEFTLIEKMGDGAFSNVYKAIDRRSGQKVAVKVVRKYELNQSQRANILKEVQIMRGIDHPSIVKLLKFFESDEHYFLVLELMEGGELFHQIVKLTYFSEALSRHVILQVAEGIRYLHEERGVVHRDIKPENLLFERIPIIPSRNPVHRPYDEEKEDEGEFQPGIGGGEIGRVKIADFGLSKIVWDEQTMTPCGTVGYTAPEIVKDERYSKSVDMWALGCVLYTLLCGFPPFYDESINVLTEKVARGYYTFLSPWWDDISHSAKDLISHLLCVDPAQRYTIDEFLAHPWIRDAAPPPPPPTSRAVPSESPMYSPLLASIRAGNREARSPGVGALKEAFDVTYAVHRMEEEGARRRAYNGPGGAGQRGFLQGLNEEAEEEDEQAQVEEARRKHGEAVARQIQEHRGRAAANAAAGIKEPPVANYVGRGGANRREAEAVIYDGRAGQRDRGKGGKSAGGFDLDLNNATLLGRRGKKVAPSPLAQQVQAGQ</sequence>
<keyword evidence="4 11" id="KW-0418">Kinase</keyword>
<keyword evidence="1" id="KW-0723">Serine/threonine-protein kinase</keyword>
<dbReference type="CDD" id="cd14096">
    <property type="entry name" value="STKc_RCK1-like"/>
    <property type="match status" value="1"/>
</dbReference>
<keyword evidence="3 7" id="KW-0547">Nucleotide-binding</keyword>
<dbReference type="SMART" id="SM00220">
    <property type="entry name" value="S_TKc"/>
    <property type="match status" value="1"/>
</dbReference>
<dbReference type="RefSeq" id="XP_566562.1">
    <property type="nucleotide sequence ID" value="XM_566562.2"/>
</dbReference>
<dbReference type="InterPro" id="IPR011009">
    <property type="entry name" value="Kinase-like_dom_sf"/>
</dbReference>
<dbReference type="GO" id="GO:0005524">
    <property type="term" value="F:ATP binding"/>
    <property type="evidence" value="ECO:0007669"/>
    <property type="project" value="UniProtKB-KW"/>
</dbReference>